<sequence>MSTQVEEELIQPSPYDNSVSFLYKQAARLGVPHKYVIIRLSRDLESRFVDTFDLEEHRNADFTTIFRLIHQLLSQDNSMTLTQIWDIVSKSRGDSFDPLEMIPIWLHSVPNFTSEEARNNYALYQQVQVYLTNVGYPQQFNNMGDVIDYYQTIWLPAYQAEYQRDLQTLRGYVRAQQEITGIVPLYHSDITVESVMISYDYPVDQGVNPLPDIFDSAQTSYIVPFIEYNIKPIRGQLEKLDVERFYRIYRGRSVDTRPDYNNVILRSDQAPRGETIYMNVWQGPETDPPEEIFDEARLGKKEGFGVATLSYLTNESGQGILRMTFSAPTTESVDETTIIQRIHSHLPMLPAPQAAVRPGSPIGASSQINEVRISGSFMIYGTDLVEVALFHLIMNDPLFSTYLYLDESNKSFAEKTRLNIHYRGVSTEIGESRGAYRTDPTGKKKTKRKSAVSATMSYDVIPAGESYFVQNPDGTVATYVAQQQFSAVIVRMTRASSRRVANQFLDIMTRLFRRYVERGGEIIQTYLRFVPEYGPLLVSEAQAAQEAATKSGVPAATVEAGRVIEPVIRSKIDELHRIAPDIFVKNYARKCQPTERQPLIIRPEEAQAWRQNRPVNLRGVLEPRQILPFPKEQPRLYLVCPDDEYPYPGVILNKALSNRHEFPYLPCCFNENQLTKAGSRLNQYLRGTTREAKTASRSSHVYITPKIAETDRRGSLNTILSSFLPQYDPDEAGEFQRYGVPRSPNSFIHCVALALENREYLSSPDREQWTNDFRASLFHRQIGSRQIGGVTLQEYLRPEFLRQELYDMSNEDIVRAATNNDEFFDPLLYYRALEAHFDCTIYIFPYTDQDKSGRRISMMHLPRHRYFHAHPPVPGKPVILILRHWGGEANALEYPQCELIIDQRATETRMVFGDSMNELLYGAISFVGRTISWQIYEANSVPILTARMNIYSAINYQLLFGQIPVEGQVIDSAGKARLFVLAPEFGNPQQTLFSQTRIFVNVLPTAPLNVPEYNLENAIGRLPPYQKTIELFGDPISATTSTNGRFLTGLWFPIGDIQFGFYTPVIEVPWEEITQRYPNLSRNSEMAALTVDVPRGRRDETRRQSPVQRIKYLRKAASFVDQIVKYLYLVAGRPADTTGFLRSISILIPPELRRDSAQIYNVSQISRILPAPTGDRPVESIIERLAAQSPTMFYQNRLMIYDEQMLQGLIYQLNRFVQNIEGLDINPNQLRTIQGFYSTKEDFRSNPQTEFILGTLREFNLWMQTYVPSPSLQQRTIQNLKENIQIRLNPNAYPYQEPYIYQQASSNAVGSSYDPRADKFYLIQNVAGGDFRRAIQVAYTWHLEKRNPGYRCEPYEGPDPATPRQGQPLAFLEPTVVETPGQPTITIAPSSPGAEIITRPTSPPAEGLSSSGYSTVPEQRGPLVAVGQSPLVTDVLLPAHIIYRISPGGGIIVHKNNSGGQPQYLEILDYGNGIYAAMLPIL</sequence>
<accession>A0A6C0J2C3</accession>
<reference evidence="1" key="1">
    <citation type="journal article" date="2020" name="Nature">
        <title>Giant virus diversity and host interactions through global metagenomics.</title>
        <authorList>
            <person name="Schulz F."/>
            <person name="Roux S."/>
            <person name="Paez-Espino D."/>
            <person name="Jungbluth S."/>
            <person name="Walsh D.A."/>
            <person name="Denef V.J."/>
            <person name="McMahon K.D."/>
            <person name="Konstantinidis K.T."/>
            <person name="Eloe-Fadrosh E.A."/>
            <person name="Kyrpides N.C."/>
            <person name="Woyke T."/>
        </authorList>
    </citation>
    <scope>NUCLEOTIDE SEQUENCE</scope>
    <source>
        <strain evidence="1">GVMAG-M-3300025572-1</strain>
    </source>
</reference>
<dbReference type="InterPro" id="IPR043920">
    <property type="entry name" value="DUF5757"/>
</dbReference>
<proteinExistence type="predicted"/>
<organism evidence="1">
    <name type="scientific">viral metagenome</name>
    <dbReference type="NCBI Taxonomy" id="1070528"/>
    <lineage>
        <taxon>unclassified sequences</taxon>
        <taxon>metagenomes</taxon>
        <taxon>organismal metagenomes</taxon>
    </lineage>
</organism>
<evidence type="ECO:0000313" key="1">
    <source>
        <dbReference type="EMBL" id="QHT97803.1"/>
    </source>
</evidence>
<name>A0A6C0J2C3_9ZZZZ</name>
<protein>
    <submittedName>
        <fullName evidence="1">Uncharacterized protein</fullName>
    </submittedName>
</protein>
<dbReference type="Pfam" id="PF19061">
    <property type="entry name" value="DUF5757"/>
    <property type="match status" value="1"/>
</dbReference>
<dbReference type="EMBL" id="MN740283">
    <property type="protein sequence ID" value="QHT97803.1"/>
    <property type="molecule type" value="Genomic_DNA"/>
</dbReference>